<organism evidence="4 5">
    <name type="scientific">Pasteurella atlantica</name>
    <dbReference type="NCBI Taxonomy" id="2827233"/>
    <lineage>
        <taxon>Bacteria</taxon>
        <taxon>Pseudomonadati</taxon>
        <taxon>Pseudomonadota</taxon>
        <taxon>Gammaproteobacteria</taxon>
        <taxon>Pasteurellales</taxon>
        <taxon>Pasteurellaceae</taxon>
        <taxon>Pasteurella</taxon>
    </lineage>
</organism>
<feature type="domain" description="Tape measure protein N-terminal" evidence="3">
    <location>
        <begin position="75"/>
        <end position="266"/>
    </location>
</feature>
<evidence type="ECO:0000313" key="5">
    <source>
        <dbReference type="Proteomes" id="UP001230466"/>
    </source>
</evidence>
<dbReference type="InterPro" id="IPR013491">
    <property type="entry name" value="Tape_meas_N"/>
</dbReference>
<keyword evidence="1" id="KW-0175">Coiled coil</keyword>
<evidence type="ECO:0000256" key="1">
    <source>
        <dbReference type="SAM" id="Coils"/>
    </source>
</evidence>
<sequence length="902" mass="96169">MAQDMQLTLRLNADGTAMITGIKKAGKAVDDLGERANKNAGKTRKGLTSISQQLARAKSQLIGFFAASKIAQFGKELIDTADSVKQMNARLLTATGSQEAYKQAISASTRIAKEARADYQSTVNLFSRLTTAADQYDIAQNKIAKTTEAVTYGLKLYGASSAEVTSVQTQLSQAMASGVLAGDEFKSMAEASPRLMQALADGMGVARGELKQMAADGKLTTEVVVNALAGQADRLKTEFAKMPITVGEAWGQVKNKFVQGLGEFDKTNGATETLAKGLMFVAENLGTLTKSLAIATVASATFYATQKGGILATSASSIINFSRGLFSFSGAVRLATTATKGFNFAIAANPIGLIITGLTTAISYLYLFRNEIHPVEGSIANLSDYVVVAFHLIDNAISSVFPSFEELTGFVNALNEPFNNSLNAILSVFKTFLNNVKTFINKFIGFWAGSFKAIIAIYDNFPNALSGIITDAVNWALEGINDLIKGSAELLNKLPGVEIDIKGIGFEKLENNAQSAAQSVYDAFNQGMDTDYIGSAADFMMEKITAVGQEWKKLAEIEHQKNTEKSEQGAENSTLKALTQQANTTKSALKSVKEQLTAIANFKQNQTASLEDYAFETSLIGLQAQEVEKLRYEYDLWKQAQQAMQGLSEQNAQAIRNEVIALKEKRAELVAERNIAQQKHDNDWAGGMKAGLQEVTGSAGTAFSVMKDASKNAIGSMADGLANFVTTGKANFKDLTRSILADISKMLIKFAILQAFKAGMSALGFSKGGAFDSGGQFFANGGAFNQGVQFYAKGDIFNRPTAFSHAGGLGVLGEAGPEAIMPLTRGANGKLGVQVYGGNKANNTAGQINNIEISVNVNGQETQSSSQSQAAEGKRLAESLEFAIKSVLQKEMRAGGMLSVAR</sequence>
<protein>
    <submittedName>
        <fullName evidence="4">Phage tail tape measure protein</fullName>
    </submittedName>
</protein>
<dbReference type="Pfam" id="PF09718">
    <property type="entry name" value="Tape_meas_lam_C"/>
    <property type="match status" value="1"/>
</dbReference>
<dbReference type="NCBIfam" id="TIGR01541">
    <property type="entry name" value="tape_meas_lam_C"/>
    <property type="match status" value="1"/>
</dbReference>
<dbReference type="AlphaFoldDB" id="A0AAW8CN54"/>
<dbReference type="Pfam" id="PF20155">
    <property type="entry name" value="TMP_3"/>
    <property type="match status" value="1"/>
</dbReference>
<dbReference type="NCBIfam" id="TIGR02675">
    <property type="entry name" value="tape_meas_nterm"/>
    <property type="match status" value="1"/>
</dbReference>
<dbReference type="InterPro" id="IPR006431">
    <property type="entry name" value="Phage_tape_meas_C"/>
</dbReference>
<dbReference type="EMBL" id="JASAYJ010000010">
    <property type="protein sequence ID" value="MDP8187277.1"/>
    <property type="molecule type" value="Genomic_DNA"/>
</dbReference>
<comment type="caution">
    <text evidence="4">The sequence shown here is derived from an EMBL/GenBank/DDBJ whole genome shotgun (WGS) entry which is preliminary data.</text>
</comment>
<accession>A0AAW8CN54</accession>
<evidence type="ECO:0000259" key="3">
    <source>
        <dbReference type="Pfam" id="PF20155"/>
    </source>
</evidence>
<dbReference type="RefSeq" id="WP_211597923.1">
    <property type="nucleotide sequence ID" value="NZ_JAGRQI010000010.1"/>
</dbReference>
<proteinExistence type="predicted"/>
<evidence type="ECO:0000313" key="4">
    <source>
        <dbReference type="EMBL" id="MDP8187277.1"/>
    </source>
</evidence>
<dbReference type="Proteomes" id="UP001230466">
    <property type="component" value="Unassembled WGS sequence"/>
</dbReference>
<feature type="domain" description="Bacteriophage tail tape measure C-terminal" evidence="2">
    <location>
        <begin position="683"/>
        <end position="756"/>
    </location>
</feature>
<feature type="coiled-coil region" evidence="1">
    <location>
        <begin position="652"/>
        <end position="679"/>
    </location>
</feature>
<evidence type="ECO:0000259" key="2">
    <source>
        <dbReference type="Pfam" id="PF09718"/>
    </source>
</evidence>
<gene>
    <name evidence="4" type="ORF">QJU78_05760</name>
</gene>
<name>A0AAW8CN54_9PAST</name>
<reference evidence="4" key="1">
    <citation type="journal article" date="2023" name="Front. Microbiol.">
        <title>Phylogeography and host specificity of Pasteurellaceae pathogenic to sea-farmed fish in the north-east Atlantic.</title>
        <authorList>
            <person name="Gulla S."/>
            <person name="Colquhoun D.J."/>
            <person name="Olsen A.B."/>
            <person name="Spilsberg B."/>
            <person name="Lagesen K."/>
            <person name="Aakesson C.P."/>
            <person name="Strom S."/>
            <person name="Manji F."/>
            <person name="Birkbeck T.H."/>
            <person name="Nilsen H.K."/>
        </authorList>
    </citation>
    <scope>NUCLEOTIDE SEQUENCE</scope>
    <source>
        <strain evidence="4">VIB1234</strain>
    </source>
</reference>